<evidence type="ECO:0000259" key="7">
    <source>
        <dbReference type="SMART" id="SM00737"/>
    </source>
</evidence>
<feature type="domain" description="MD-2-related lipid-recognition" evidence="7">
    <location>
        <begin position="170"/>
        <end position="294"/>
    </location>
</feature>
<dbReference type="Proteomes" id="UP000075881">
    <property type="component" value="Unassembled WGS sequence"/>
</dbReference>
<evidence type="ECO:0000256" key="2">
    <source>
        <dbReference type="ARBA" id="ARBA00006370"/>
    </source>
</evidence>
<evidence type="ECO:0000256" key="6">
    <source>
        <dbReference type="SAM" id="SignalP"/>
    </source>
</evidence>
<dbReference type="EnsemblMetazoa" id="ACHR008213-RA">
    <property type="protein sequence ID" value="ACHR008213-PA"/>
    <property type="gene ID" value="ACHR008213"/>
</dbReference>
<name>A0A182KBS6_9DIPT</name>
<dbReference type="Gene3D" id="2.60.40.770">
    <property type="match status" value="4"/>
</dbReference>
<evidence type="ECO:0000313" key="9">
    <source>
        <dbReference type="Proteomes" id="UP000075881"/>
    </source>
</evidence>
<feature type="domain" description="MD-2-related lipid-recognition" evidence="7">
    <location>
        <begin position="316"/>
        <end position="439"/>
    </location>
</feature>
<dbReference type="PANTHER" id="PTHR11306">
    <property type="entry name" value="NIEMANN PICK TYPE C2 PROTEIN NPC2-RELATED"/>
    <property type="match status" value="1"/>
</dbReference>
<dbReference type="SUPFAM" id="SSF81296">
    <property type="entry name" value="E set domains"/>
    <property type="match status" value="4"/>
</dbReference>
<sequence length="609" mass="64840">MRSILFVVACLPALAFGLVVRPCANNAPIPQDVRVVGCTVEPCVIPIGGMVDMDCDFISPRASQTVQATLDIFLGNFRVPYDLPIEQRNACNFFEAGSCPVAQGEFINYHLSTPAVAPFAGVEVDLQLQLTDDNGQPLFCFLSSAVIVAMFKQIVAVVLLFGAVAQGLEIIQCSNNRPTPQEVTVPGCASLPCSVPNQSDFNFSVRFAPTFPTNTLTVDVRASLLGLFLPYEVPEHLRNGCNNINTSCPLPAGQSVTLTGNAPVEAPLTGVTVTMEFEITGDGGQVAVCFIAPMYRFAVLLVALVASGSLTEALQTNACTNGRPQPANVEITGCSQMPCDLIRGSDVGMRLEWEAPFAAQTLQHRVVATALGITAPYELPADRANACNWLDGSACPISQGEDIVSTLSMPVLPIYPLVSLVIECLYRGTLDLCALRISRQPYGISNVTENRKATPQATMIRALILIALVPAVVYGNVGRACSNGRPQATNANILGCTAPPCDLVRGQDVIAYIDFTTDRVVNTMTTVPTATALGITAPYPLPAEFADTCAWLEGSSCPLSANEDVTYRLTIPVLPIYPLVSLSIEIDIVDQDGQSVTCFVVDARVVTAN</sequence>
<comment type="subcellular location">
    <subcellularLocation>
        <location evidence="1">Secreted</location>
    </subcellularLocation>
</comment>
<feature type="chain" id="PRO_5008125388" description="MD-2-related lipid-recognition domain-containing protein" evidence="6">
    <location>
        <begin position="18"/>
        <end position="609"/>
    </location>
</feature>
<evidence type="ECO:0000256" key="4">
    <source>
        <dbReference type="ARBA" id="ARBA00022729"/>
    </source>
</evidence>
<feature type="domain" description="MD-2-related lipid-recognition" evidence="7">
    <location>
        <begin position="478"/>
        <end position="603"/>
    </location>
</feature>
<feature type="signal peptide" evidence="6">
    <location>
        <begin position="1"/>
        <end position="17"/>
    </location>
</feature>
<reference evidence="8" key="2">
    <citation type="submission" date="2020-05" db="UniProtKB">
        <authorList>
            <consortium name="EnsemblMetazoa"/>
        </authorList>
    </citation>
    <scope>IDENTIFICATION</scope>
    <source>
        <strain evidence="8">ACHKN1017</strain>
    </source>
</reference>
<dbReference type="FunFam" id="2.60.40.770:FF:000001">
    <property type="entry name" value="NPC intracellular cholesterol transporter 2"/>
    <property type="match status" value="4"/>
</dbReference>
<keyword evidence="5" id="KW-1015">Disulfide bond</keyword>
<evidence type="ECO:0000256" key="1">
    <source>
        <dbReference type="ARBA" id="ARBA00004613"/>
    </source>
</evidence>
<keyword evidence="4 6" id="KW-0732">Signal</keyword>
<protein>
    <recommendedName>
        <fullName evidence="7">MD-2-related lipid-recognition domain-containing protein</fullName>
    </recommendedName>
</protein>
<dbReference type="GO" id="GO:0032934">
    <property type="term" value="F:sterol binding"/>
    <property type="evidence" value="ECO:0007669"/>
    <property type="project" value="InterPro"/>
</dbReference>
<dbReference type="CDD" id="cd00916">
    <property type="entry name" value="Npc2_like"/>
    <property type="match status" value="4"/>
</dbReference>
<accession>A0A182KBS6</accession>
<dbReference type="Pfam" id="PF02221">
    <property type="entry name" value="E1_DerP2_DerF2"/>
    <property type="match status" value="4"/>
</dbReference>
<dbReference type="GO" id="GO:0005576">
    <property type="term" value="C:extracellular region"/>
    <property type="evidence" value="ECO:0007669"/>
    <property type="project" value="UniProtKB-SubCell"/>
</dbReference>
<dbReference type="AlphaFoldDB" id="A0A182KBS6"/>
<dbReference type="InterPro" id="IPR014756">
    <property type="entry name" value="Ig_E-set"/>
</dbReference>
<feature type="domain" description="MD-2-related lipid-recognition" evidence="7">
    <location>
        <begin position="20"/>
        <end position="145"/>
    </location>
</feature>
<dbReference type="VEuPathDB" id="VectorBase:ACHR008213"/>
<dbReference type="GO" id="GO:0032367">
    <property type="term" value="P:intracellular cholesterol transport"/>
    <property type="evidence" value="ECO:0007669"/>
    <property type="project" value="InterPro"/>
</dbReference>
<dbReference type="InterPro" id="IPR003172">
    <property type="entry name" value="ML_dom"/>
</dbReference>
<evidence type="ECO:0000256" key="3">
    <source>
        <dbReference type="ARBA" id="ARBA00022525"/>
    </source>
</evidence>
<reference evidence="9" key="1">
    <citation type="submission" date="2013-03" db="EMBL/GenBank/DDBJ databases">
        <title>The Genome Sequence of Anopheles christyi ACHKN1017.</title>
        <authorList>
            <consortium name="The Broad Institute Genomics Platform"/>
            <person name="Neafsey D.E."/>
            <person name="Besansky N."/>
            <person name="Walker B."/>
            <person name="Young S.K."/>
            <person name="Zeng Q."/>
            <person name="Gargeya S."/>
            <person name="Fitzgerald M."/>
            <person name="Haas B."/>
            <person name="Abouelleil A."/>
            <person name="Allen A.W."/>
            <person name="Alvarado L."/>
            <person name="Arachchi H.M."/>
            <person name="Berlin A.M."/>
            <person name="Chapman S.B."/>
            <person name="Gainer-Dewar J."/>
            <person name="Goldberg J."/>
            <person name="Griggs A."/>
            <person name="Gujja S."/>
            <person name="Hansen M."/>
            <person name="Howarth C."/>
            <person name="Imamovic A."/>
            <person name="Ireland A."/>
            <person name="Larimer J."/>
            <person name="McCowan C."/>
            <person name="Murphy C."/>
            <person name="Pearson M."/>
            <person name="Poon T.W."/>
            <person name="Priest M."/>
            <person name="Roberts A."/>
            <person name="Saif S."/>
            <person name="Shea T."/>
            <person name="Sisk P."/>
            <person name="Sykes S."/>
            <person name="Wortman J."/>
            <person name="Nusbaum C."/>
            <person name="Birren B."/>
        </authorList>
    </citation>
    <scope>NUCLEOTIDE SEQUENCE [LARGE SCALE GENOMIC DNA]</scope>
    <source>
        <strain evidence="9">ACHKN1017</strain>
    </source>
</reference>
<dbReference type="STRING" id="43041.A0A182KBS6"/>
<evidence type="ECO:0000256" key="5">
    <source>
        <dbReference type="ARBA" id="ARBA00023157"/>
    </source>
</evidence>
<proteinExistence type="inferred from homology"/>
<evidence type="ECO:0000313" key="8">
    <source>
        <dbReference type="EnsemblMetazoa" id="ACHR008213-PA"/>
    </source>
</evidence>
<organism evidence="8 9">
    <name type="scientific">Anopheles christyi</name>
    <dbReference type="NCBI Taxonomy" id="43041"/>
    <lineage>
        <taxon>Eukaryota</taxon>
        <taxon>Metazoa</taxon>
        <taxon>Ecdysozoa</taxon>
        <taxon>Arthropoda</taxon>
        <taxon>Hexapoda</taxon>
        <taxon>Insecta</taxon>
        <taxon>Pterygota</taxon>
        <taxon>Neoptera</taxon>
        <taxon>Endopterygota</taxon>
        <taxon>Diptera</taxon>
        <taxon>Nematocera</taxon>
        <taxon>Culicoidea</taxon>
        <taxon>Culicidae</taxon>
        <taxon>Anophelinae</taxon>
        <taxon>Anopheles</taxon>
    </lineage>
</organism>
<dbReference type="PANTHER" id="PTHR11306:SF36">
    <property type="entry name" value="NIEMANN-PICK TYPE C-2C-RELATED"/>
    <property type="match status" value="1"/>
</dbReference>
<comment type="similarity">
    <text evidence="2">Belongs to the NPC2 family.</text>
</comment>
<dbReference type="InterPro" id="IPR039670">
    <property type="entry name" value="NPC2-like"/>
</dbReference>
<dbReference type="SMART" id="SM00737">
    <property type="entry name" value="ML"/>
    <property type="match status" value="4"/>
</dbReference>
<keyword evidence="9" id="KW-1185">Reference proteome</keyword>
<dbReference type="InterPro" id="IPR033916">
    <property type="entry name" value="ML_Npc2-like"/>
</dbReference>
<keyword evidence="3" id="KW-0964">Secreted</keyword>